<dbReference type="GO" id="GO:0005737">
    <property type="term" value="C:cytoplasm"/>
    <property type="evidence" value="ECO:0007669"/>
    <property type="project" value="UniProtKB-SubCell"/>
</dbReference>
<comment type="similarity">
    <text evidence="2 12">Belongs to the RNA methyltransferase RsmE family.</text>
</comment>
<evidence type="ECO:0000256" key="1">
    <source>
        <dbReference type="ARBA" id="ARBA00004496"/>
    </source>
</evidence>
<dbReference type="Pfam" id="PF04452">
    <property type="entry name" value="Methyltrans_RNA"/>
    <property type="match status" value="1"/>
</dbReference>
<dbReference type="PANTHER" id="PTHR30027:SF3">
    <property type="entry name" value="16S RRNA (URACIL(1498)-N(3))-METHYLTRANSFERASE"/>
    <property type="match status" value="1"/>
</dbReference>
<organism evidence="15 16">
    <name type="scientific">Neisseria elongata subsp. glycolytica ATCC 29315</name>
    <dbReference type="NCBI Taxonomy" id="546263"/>
    <lineage>
        <taxon>Bacteria</taxon>
        <taxon>Pseudomonadati</taxon>
        <taxon>Pseudomonadota</taxon>
        <taxon>Betaproteobacteria</taxon>
        <taxon>Neisseriales</taxon>
        <taxon>Neisseriaceae</taxon>
        <taxon>Neisseria</taxon>
    </lineage>
</organism>
<dbReference type="InterPro" id="IPR046886">
    <property type="entry name" value="RsmE_MTase_dom"/>
</dbReference>
<feature type="domain" description="Ribosomal RNA small subunit methyltransferase E PUA-like" evidence="14">
    <location>
        <begin position="18"/>
        <end position="63"/>
    </location>
</feature>
<dbReference type="InterPro" id="IPR029028">
    <property type="entry name" value="Alpha/beta_knot_MTases"/>
</dbReference>
<dbReference type="GO" id="GO:0070042">
    <property type="term" value="F:rRNA (uridine-N3-)-methyltransferase activity"/>
    <property type="evidence" value="ECO:0007669"/>
    <property type="project" value="TreeGrafter"/>
</dbReference>
<dbReference type="SUPFAM" id="SSF88697">
    <property type="entry name" value="PUA domain-like"/>
    <property type="match status" value="1"/>
</dbReference>
<dbReference type="Pfam" id="PF20260">
    <property type="entry name" value="PUA_4"/>
    <property type="match status" value="1"/>
</dbReference>
<dbReference type="AlphaFoldDB" id="A0A0B5CLK1"/>
<evidence type="ECO:0000256" key="7">
    <source>
        <dbReference type="ARBA" id="ARBA00022603"/>
    </source>
</evidence>
<dbReference type="PIRSF" id="PIRSF015601">
    <property type="entry name" value="MTase_slr0722"/>
    <property type="match status" value="1"/>
</dbReference>
<dbReference type="NCBIfam" id="NF008692">
    <property type="entry name" value="PRK11713.1-5"/>
    <property type="match status" value="1"/>
</dbReference>
<dbReference type="EC" id="2.1.1.193" evidence="3 12"/>
<evidence type="ECO:0000256" key="6">
    <source>
        <dbReference type="ARBA" id="ARBA00022552"/>
    </source>
</evidence>
<keyword evidence="5 12" id="KW-0963">Cytoplasm</keyword>
<evidence type="ECO:0000256" key="11">
    <source>
        <dbReference type="ARBA" id="ARBA00047944"/>
    </source>
</evidence>
<evidence type="ECO:0000256" key="2">
    <source>
        <dbReference type="ARBA" id="ARBA00005528"/>
    </source>
</evidence>
<name>A0A0B5CLK1_NEIEG</name>
<dbReference type="NCBIfam" id="TIGR00046">
    <property type="entry name" value="RsmE family RNA methyltransferase"/>
    <property type="match status" value="1"/>
</dbReference>
<dbReference type="PANTHER" id="PTHR30027">
    <property type="entry name" value="RIBOSOMAL RNA SMALL SUBUNIT METHYLTRANSFERASE E"/>
    <property type="match status" value="1"/>
</dbReference>
<dbReference type="KEGG" id="nel:NELON_00120"/>
<dbReference type="Gene3D" id="3.40.1280.10">
    <property type="match status" value="1"/>
</dbReference>
<comment type="function">
    <text evidence="10 12">Specifically methylates the N3 position of the uracil ring of uridine 1498 (m3U1498) in 16S rRNA. Acts on the fully assembled 30S ribosomal subunit.</text>
</comment>
<dbReference type="GO" id="GO:0070475">
    <property type="term" value="P:rRNA base methylation"/>
    <property type="evidence" value="ECO:0007669"/>
    <property type="project" value="TreeGrafter"/>
</dbReference>
<keyword evidence="8 12" id="KW-0808">Transferase</keyword>
<proteinExistence type="inferred from homology"/>
<evidence type="ECO:0000256" key="10">
    <source>
        <dbReference type="ARBA" id="ARBA00025699"/>
    </source>
</evidence>
<keyword evidence="6 12" id="KW-0698">rRNA processing</keyword>
<dbReference type="SUPFAM" id="SSF75217">
    <property type="entry name" value="alpha/beta knot"/>
    <property type="match status" value="1"/>
</dbReference>
<sequence length="239" mass="26242">MPRFFLSAALHVGETVALPGDVVRHLNVLRCRIGEGIVLFNGDGLSYHAVLNSLDKRAAEAEISSSRPSENESPLHITLIQAVSSGERMDFTLQKSVELGVNEIIPVESARSVVKLSGERAEKRVSRWQEIVISACEQSGRNTVPAVRPLLPFRRALQNLPDAEAKLLMSLNRSCRLNSLPPPRSVVFMVGPEGGWTEEEERFAQEAGFQAVSLGRRVLRTETTALAAIAAMQTLWGDF</sequence>
<evidence type="ECO:0000256" key="5">
    <source>
        <dbReference type="ARBA" id="ARBA00022490"/>
    </source>
</evidence>
<dbReference type="RefSeq" id="WP_041961204.1">
    <property type="nucleotide sequence ID" value="NZ_CP007726.1"/>
</dbReference>
<protein>
    <recommendedName>
        <fullName evidence="4 12">Ribosomal RNA small subunit methyltransferase E</fullName>
        <ecNumber evidence="3 12">2.1.1.193</ecNumber>
    </recommendedName>
</protein>
<keyword evidence="7 12" id="KW-0489">Methyltransferase</keyword>
<feature type="domain" description="Ribosomal RNA small subunit methyltransferase E methyltransferase" evidence="13">
    <location>
        <begin position="71"/>
        <end position="233"/>
    </location>
</feature>
<dbReference type="InterPro" id="IPR029026">
    <property type="entry name" value="tRNA_m1G_MTases_N"/>
</dbReference>
<evidence type="ECO:0000259" key="13">
    <source>
        <dbReference type="Pfam" id="PF04452"/>
    </source>
</evidence>
<evidence type="ECO:0000313" key="15">
    <source>
        <dbReference type="EMBL" id="AJE17440.1"/>
    </source>
</evidence>
<evidence type="ECO:0000256" key="9">
    <source>
        <dbReference type="ARBA" id="ARBA00022691"/>
    </source>
</evidence>
<evidence type="ECO:0000256" key="3">
    <source>
        <dbReference type="ARBA" id="ARBA00012328"/>
    </source>
</evidence>
<evidence type="ECO:0000256" key="12">
    <source>
        <dbReference type="PIRNR" id="PIRNR015601"/>
    </source>
</evidence>
<evidence type="ECO:0000313" key="16">
    <source>
        <dbReference type="Proteomes" id="UP000031392"/>
    </source>
</evidence>
<evidence type="ECO:0000256" key="8">
    <source>
        <dbReference type="ARBA" id="ARBA00022679"/>
    </source>
</evidence>
<gene>
    <name evidence="15" type="ORF">NELON_00120</name>
</gene>
<dbReference type="InterPro" id="IPR046887">
    <property type="entry name" value="RsmE_PUA-like"/>
</dbReference>
<comment type="catalytic activity">
    <reaction evidence="11 12">
        <text>uridine(1498) in 16S rRNA + S-adenosyl-L-methionine = N(3)-methyluridine(1498) in 16S rRNA + S-adenosyl-L-homocysteine + H(+)</text>
        <dbReference type="Rhea" id="RHEA:42920"/>
        <dbReference type="Rhea" id="RHEA-COMP:10283"/>
        <dbReference type="Rhea" id="RHEA-COMP:10284"/>
        <dbReference type="ChEBI" id="CHEBI:15378"/>
        <dbReference type="ChEBI" id="CHEBI:57856"/>
        <dbReference type="ChEBI" id="CHEBI:59789"/>
        <dbReference type="ChEBI" id="CHEBI:65315"/>
        <dbReference type="ChEBI" id="CHEBI:74502"/>
        <dbReference type="EC" id="2.1.1.193"/>
    </reaction>
</comment>
<dbReference type="PATRIC" id="fig|546263.7.peg.31"/>
<dbReference type="Proteomes" id="UP000031392">
    <property type="component" value="Chromosome"/>
</dbReference>
<dbReference type="HOGENOM" id="CLU_067442_5_1_4"/>
<dbReference type="InterPro" id="IPR015947">
    <property type="entry name" value="PUA-like_sf"/>
</dbReference>
<dbReference type="InterPro" id="IPR006700">
    <property type="entry name" value="RsmE"/>
</dbReference>
<keyword evidence="9 12" id="KW-0949">S-adenosyl-L-methionine</keyword>
<evidence type="ECO:0000259" key="14">
    <source>
        <dbReference type="Pfam" id="PF20260"/>
    </source>
</evidence>
<comment type="subcellular location">
    <subcellularLocation>
        <location evidence="1 12">Cytoplasm</location>
    </subcellularLocation>
</comment>
<evidence type="ECO:0000256" key="4">
    <source>
        <dbReference type="ARBA" id="ARBA00013673"/>
    </source>
</evidence>
<dbReference type="CDD" id="cd18084">
    <property type="entry name" value="RsmE-like"/>
    <property type="match status" value="1"/>
</dbReference>
<reference evidence="15 16" key="2">
    <citation type="journal article" date="2015" name="PLoS Genet.">
        <title>Common Cell Shape Evolution of Two Nasopharyngeal Pathogens.</title>
        <authorList>
            <person name="Veyrier F.J."/>
            <person name="Biais N."/>
            <person name="Morales P."/>
            <person name="Belkacem N."/>
            <person name="Guilhen C."/>
            <person name="Ranjeva S."/>
            <person name="Sismeiro O."/>
            <person name="Pehau-Arnaudet G."/>
            <person name="Rocha E.P."/>
            <person name="Werts C."/>
            <person name="Taha M.K."/>
            <person name="Boneca I.G."/>
        </authorList>
    </citation>
    <scope>NUCLEOTIDE SEQUENCE [LARGE SCALE GENOMIC DNA]</scope>
    <source>
        <strain evidence="15 16">ATCC 29315</strain>
    </source>
</reference>
<reference evidence="16" key="1">
    <citation type="submission" date="2014-05" db="EMBL/GenBank/DDBJ databases">
        <title>Complete Genome sequence of Neisseria elongata subsp. glycolytica.</title>
        <authorList>
            <person name="Veyrier F.J."/>
            <person name="Taha M.-K."/>
        </authorList>
    </citation>
    <scope>NUCLEOTIDE SEQUENCE [LARGE SCALE GENOMIC DNA]</scope>
    <source>
        <strain evidence="16">ATCC 29315</strain>
    </source>
</reference>
<dbReference type="EMBL" id="CP007726">
    <property type="protein sequence ID" value="AJE17440.1"/>
    <property type="molecule type" value="Genomic_DNA"/>
</dbReference>
<keyword evidence="16" id="KW-1185">Reference proteome</keyword>
<accession>A0A0B5CLK1</accession>